<dbReference type="NCBIfam" id="TIGR02867">
    <property type="entry name" value="spore_II_P"/>
    <property type="match status" value="1"/>
</dbReference>
<organism evidence="2 3">
    <name type="scientific">Anaerosalibacter massiliensis</name>
    <dbReference type="NCBI Taxonomy" id="1347392"/>
    <lineage>
        <taxon>Bacteria</taxon>
        <taxon>Bacillati</taxon>
        <taxon>Bacillota</taxon>
        <taxon>Tissierellia</taxon>
        <taxon>Tissierellales</taxon>
        <taxon>Sporanaerobacteraceae</taxon>
        <taxon>Anaerosalibacter</taxon>
    </lineage>
</organism>
<keyword evidence="1" id="KW-1133">Transmembrane helix</keyword>
<name>A0A9X2S643_9FIRM</name>
<evidence type="ECO:0000313" key="2">
    <source>
        <dbReference type="EMBL" id="MCR2044969.1"/>
    </source>
</evidence>
<feature type="transmembrane region" description="Helical" evidence="1">
    <location>
        <begin position="12"/>
        <end position="34"/>
    </location>
</feature>
<dbReference type="Proteomes" id="UP001142078">
    <property type="component" value="Unassembled WGS sequence"/>
</dbReference>
<dbReference type="EMBL" id="JANJZL010000010">
    <property type="protein sequence ID" value="MCR2044969.1"/>
    <property type="molecule type" value="Genomic_DNA"/>
</dbReference>
<dbReference type="Pfam" id="PF07454">
    <property type="entry name" value="SpoIIP"/>
    <property type="match status" value="1"/>
</dbReference>
<dbReference type="AlphaFoldDB" id="A0A9X2S643"/>
<evidence type="ECO:0000313" key="3">
    <source>
        <dbReference type="Proteomes" id="UP001142078"/>
    </source>
</evidence>
<accession>A0A9X2S643</accession>
<dbReference type="OrthoDB" id="1633470at2"/>
<dbReference type="RefSeq" id="WP_042680795.1">
    <property type="nucleotide sequence ID" value="NZ_CABKTM010000022.1"/>
</dbReference>
<proteinExistence type="predicted"/>
<sequence>MWVKTQKTRVDYLIFALLCMLIFFVGSTIVMKFVKNNKKNLAYKNLDNEEAIEAFSQGKDILKNKEKVFSAILSNSNSSMGLHFKENTKNKEDISFNIKENISQIFNVDDYIKSQFPAAFTFLEKEKGISMKVMTKIVSKDKEKPEILEDIVFIDDIMEKEEGKLLEDDSKLSKKDKEGIPAAEGIKTFKVNKEEPYIAIYHTHGTEAYLPIKENQYHTQDKKYNVLTIGEIMANNLEKNGHKVLHIETFHDIPSYNKSYAKSLNTITSKMEEQQNLKVVFDVHRDGVSDNANYKNKAFSQSKVNIDGKDVATFSLVIGPESPNKDEVLKFAKYIKQVSDSLYPGLCKGIIVKPKGKFNQFVSDHSALIEVGSNLNTIEEAMESGNKIGEILSIVIENIQE</sequence>
<dbReference type="InterPro" id="IPR010897">
    <property type="entry name" value="Spore_II_P"/>
</dbReference>
<reference evidence="2" key="1">
    <citation type="submission" date="2022-07" db="EMBL/GenBank/DDBJ databases">
        <title>Enhanced cultured diversity of the mouse gut microbiota enables custom-made synthetic communities.</title>
        <authorList>
            <person name="Afrizal A."/>
        </authorList>
    </citation>
    <scope>NUCLEOTIDE SEQUENCE</scope>
    <source>
        <strain evidence="2">DSM 29482</strain>
    </source>
</reference>
<comment type="caution">
    <text evidence="2">The sequence shown here is derived from an EMBL/GenBank/DDBJ whole genome shotgun (WGS) entry which is preliminary data.</text>
</comment>
<evidence type="ECO:0000256" key="1">
    <source>
        <dbReference type="SAM" id="Phobius"/>
    </source>
</evidence>
<keyword evidence="3" id="KW-1185">Reference proteome</keyword>
<keyword evidence="1" id="KW-0812">Transmembrane</keyword>
<protein>
    <submittedName>
        <fullName evidence="2">Stage II sporulation protein P</fullName>
    </submittedName>
</protein>
<keyword evidence="1" id="KW-0472">Membrane</keyword>
<gene>
    <name evidence="2" type="ORF">NSA23_12725</name>
</gene>